<dbReference type="InterPro" id="IPR018247">
    <property type="entry name" value="EF_Hand_1_Ca_BS"/>
</dbReference>
<keyword evidence="2" id="KW-0479">Metal-binding</keyword>
<dbReference type="PROSITE" id="PS50222">
    <property type="entry name" value="EF_HAND_2"/>
    <property type="match status" value="2"/>
</dbReference>
<dbReference type="GO" id="GO:0005509">
    <property type="term" value="F:calcium ion binding"/>
    <property type="evidence" value="ECO:0007669"/>
    <property type="project" value="InterPro"/>
</dbReference>
<protein>
    <recommendedName>
        <fullName evidence="1">Calmodulin</fullName>
    </recommendedName>
</protein>
<feature type="domain" description="EF-hand" evidence="7">
    <location>
        <begin position="169"/>
        <end position="204"/>
    </location>
</feature>
<dbReference type="KEGG" id="pcot:PCOAH_00013960"/>
<dbReference type="PANTHER" id="PTHR23048">
    <property type="entry name" value="MYOSIN LIGHT CHAIN 1, 3"/>
    <property type="match status" value="1"/>
</dbReference>
<dbReference type="SUPFAM" id="SSF47473">
    <property type="entry name" value="EF-hand"/>
    <property type="match status" value="1"/>
</dbReference>
<evidence type="ECO:0000256" key="2">
    <source>
        <dbReference type="ARBA" id="ARBA00022723"/>
    </source>
</evidence>
<dbReference type="GeneID" id="30908122"/>
<keyword evidence="4" id="KW-0106">Calcium</keyword>
<evidence type="ECO:0000256" key="1">
    <source>
        <dbReference type="ARBA" id="ARBA00020786"/>
    </source>
</evidence>
<feature type="compositionally biased region" description="Polar residues" evidence="6">
    <location>
        <begin position="86"/>
        <end position="95"/>
    </location>
</feature>
<keyword evidence="9" id="KW-1185">Reference proteome</keyword>
<dbReference type="EMBL" id="CP016244">
    <property type="protein sequence ID" value="ANQ07002.1"/>
    <property type="molecule type" value="Genomic_DNA"/>
</dbReference>
<keyword evidence="5" id="KW-0007">Acetylation</keyword>
<dbReference type="SMART" id="SM00054">
    <property type="entry name" value="EFh"/>
    <property type="match status" value="2"/>
</dbReference>
<dbReference type="InterPro" id="IPR002048">
    <property type="entry name" value="EF_hand_dom"/>
</dbReference>
<evidence type="ECO:0000313" key="9">
    <source>
        <dbReference type="Proteomes" id="UP000092716"/>
    </source>
</evidence>
<evidence type="ECO:0000256" key="3">
    <source>
        <dbReference type="ARBA" id="ARBA00022737"/>
    </source>
</evidence>
<dbReference type="InterPro" id="IPR050230">
    <property type="entry name" value="CALM/Myosin/TropC-like"/>
</dbReference>
<dbReference type="OrthoDB" id="429467at2759"/>
<accession>A0A1B1DW45</accession>
<organism evidence="8 9">
    <name type="scientific">Plasmodium coatneyi</name>
    <dbReference type="NCBI Taxonomy" id="208452"/>
    <lineage>
        <taxon>Eukaryota</taxon>
        <taxon>Sar</taxon>
        <taxon>Alveolata</taxon>
        <taxon>Apicomplexa</taxon>
        <taxon>Aconoidasida</taxon>
        <taxon>Haemosporida</taxon>
        <taxon>Plasmodiidae</taxon>
        <taxon>Plasmodium</taxon>
    </lineage>
</organism>
<feature type="domain" description="EF-hand" evidence="7">
    <location>
        <begin position="9"/>
        <end position="44"/>
    </location>
</feature>
<name>A0A1B1DW45_9APIC</name>
<dbReference type="PANTHER" id="PTHR23048:SF0">
    <property type="entry name" value="CALMODULIN LIKE 3"/>
    <property type="match status" value="1"/>
</dbReference>
<dbReference type="Gene3D" id="1.10.238.10">
    <property type="entry name" value="EF-hand"/>
    <property type="match status" value="2"/>
</dbReference>
<dbReference type="VEuPathDB" id="PlasmoDB:PCOAH_00013960"/>
<proteinExistence type="predicted"/>
<dbReference type="PROSITE" id="PS00018">
    <property type="entry name" value="EF_HAND_1"/>
    <property type="match status" value="1"/>
</dbReference>
<keyword evidence="3" id="KW-0677">Repeat</keyword>
<dbReference type="GO" id="GO:0016460">
    <property type="term" value="C:myosin II complex"/>
    <property type="evidence" value="ECO:0007669"/>
    <property type="project" value="TreeGrafter"/>
</dbReference>
<evidence type="ECO:0000256" key="6">
    <source>
        <dbReference type="SAM" id="MobiDB-lite"/>
    </source>
</evidence>
<evidence type="ECO:0000256" key="4">
    <source>
        <dbReference type="ARBA" id="ARBA00022837"/>
    </source>
</evidence>
<dbReference type="Pfam" id="PF13202">
    <property type="entry name" value="EF-hand_5"/>
    <property type="match status" value="1"/>
</dbReference>
<reference evidence="9" key="1">
    <citation type="submission" date="2016-06" db="EMBL/GenBank/DDBJ databases">
        <title>First high quality genome sequence of Plasmodium coatneyi using continuous long reads from single molecule, real-time sequencing.</title>
        <authorList>
            <person name="Chien J.-T."/>
            <person name="Pakala S.B."/>
            <person name="Geraldo J.A."/>
            <person name="Lapp S.A."/>
            <person name="Barnwell J.W."/>
            <person name="Kissinger J.C."/>
            <person name="Galinski M.R."/>
            <person name="Humphrey J.C."/>
        </authorList>
    </citation>
    <scope>NUCLEOTIDE SEQUENCE [LARGE SCALE GENOMIC DNA]</scope>
    <source>
        <strain evidence="9">Hackeri</strain>
    </source>
</reference>
<evidence type="ECO:0000313" key="8">
    <source>
        <dbReference type="EMBL" id="ANQ07002.1"/>
    </source>
</evidence>
<sequence>MQGSSISQEKLQLMQKNFNLVDNNKDGKITAEEFKTLLRLLGQTRTEKEMDEMVDKHFEDVKEGEEEEKAEATDAANKGKADKGTPSATKQSGAQKNAAKASPNHDRIKNLITKLSNFKNEDKKKNSQNVKNNRTCDVYAKNELMNQKKKHINFETFLRIFLETYKEPLSVDELITSFEFFDKEKSGYLDEEKMRFILKNSDERLVDEDIKFFFKSLNLKDKDKIDYVMLAKRLKNVT</sequence>
<dbReference type="RefSeq" id="XP_019913697.1">
    <property type="nucleotide sequence ID" value="XM_020058205.1"/>
</dbReference>
<dbReference type="InterPro" id="IPR011992">
    <property type="entry name" value="EF-hand-dom_pair"/>
</dbReference>
<evidence type="ECO:0000259" key="7">
    <source>
        <dbReference type="PROSITE" id="PS50222"/>
    </source>
</evidence>
<evidence type="ECO:0000256" key="5">
    <source>
        <dbReference type="ARBA" id="ARBA00022990"/>
    </source>
</evidence>
<feature type="region of interest" description="Disordered" evidence="6">
    <location>
        <begin position="60"/>
        <end position="106"/>
    </location>
</feature>
<dbReference type="Proteomes" id="UP000092716">
    <property type="component" value="Chromosome 6"/>
</dbReference>
<gene>
    <name evidence="8" type="ORF">PCOAH_00013960</name>
</gene>
<dbReference type="AlphaFoldDB" id="A0A1B1DW45"/>